<keyword evidence="2 6" id="KW-0812">Transmembrane</keyword>
<dbReference type="InterPro" id="IPR032362">
    <property type="entry name" value="Ferlin_C"/>
</dbReference>
<dbReference type="AlphaFoldDB" id="A0A433U684"/>
<evidence type="ECO:0000313" key="8">
    <source>
        <dbReference type="EMBL" id="RUS89341.1"/>
    </source>
</evidence>
<dbReference type="Pfam" id="PF00168">
    <property type="entry name" value="C2"/>
    <property type="match status" value="1"/>
</dbReference>
<comment type="caution">
    <text evidence="8">The sequence shown here is derived from an EMBL/GenBank/DDBJ whole genome shotgun (WGS) entry which is preliminary data.</text>
</comment>
<dbReference type="InterPro" id="IPR000008">
    <property type="entry name" value="C2_dom"/>
</dbReference>
<keyword evidence="3" id="KW-0677">Repeat</keyword>
<protein>
    <recommendedName>
        <fullName evidence="7">C2 domain-containing protein</fullName>
    </recommendedName>
</protein>
<dbReference type="InterPro" id="IPR037721">
    <property type="entry name" value="Ferlin"/>
</dbReference>
<dbReference type="Pfam" id="PF16165">
    <property type="entry name" value="Ferlin_C"/>
    <property type="match status" value="1"/>
</dbReference>
<proteinExistence type="predicted"/>
<dbReference type="PANTHER" id="PTHR12546:SF33">
    <property type="entry name" value="SPERM VESICLE FUSION PROTEIN FER-1"/>
    <property type="match status" value="1"/>
</dbReference>
<dbReference type="GO" id="GO:0016020">
    <property type="term" value="C:membrane"/>
    <property type="evidence" value="ECO:0007669"/>
    <property type="project" value="UniProtKB-SubCell"/>
</dbReference>
<dbReference type="GO" id="GO:0007009">
    <property type="term" value="P:plasma membrane organization"/>
    <property type="evidence" value="ECO:0007669"/>
    <property type="project" value="TreeGrafter"/>
</dbReference>
<feature type="domain" description="C2" evidence="7">
    <location>
        <begin position="11"/>
        <end position="157"/>
    </location>
</feature>
<dbReference type="GO" id="GO:0061025">
    <property type="term" value="P:membrane fusion"/>
    <property type="evidence" value="ECO:0007669"/>
    <property type="project" value="TreeGrafter"/>
</dbReference>
<comment type="subcellular location">
    <subcellularLocation>
        <location evidence="1">Membrane</location>
        <topology evidence="1">Single-pass membrane protein</topology>
    </subcellularLocation>
</comment>
<sequence>MWVDIFPSSLGPPGPPFDISPRKPLKYVLRVVIWNTKDVILEEESITGEKMSDIFLKGWMAGIDEKQKTDVHYRSLDGEGNFNWRMIFPFDYQVAEQTMVVRKKEHFWSLDETTLTTTPKFVTQVWDNDKFSADDFIGHLELNLNAMPMPAKRSKSCKLTMLPEVGKDVKLVSLFEMKHMRGFWPCYDDSTGTRELTGKIEMELELITEAEALERPAGQGREEPNMNPKLDPPNRPETSFLWFTSPWKTFKYIIWKNYGCWMICMVLFLLFLLLIAMFIYSFPSLMAELLVDALKGATGPK</sequence>
<organism evidence="8 9">
    <name type="scientific">Elysia chlorotica</name>
    <name type="common">Eastern emerald elysia</name>
    <name type="synonym">Sea slug</name>
    <dbReference type="NCBI Taxonomy" id="188477"/>
    <lineage>
        <taxon>Eukaryota</taxon>
        <taxon>Metazoa</taxon>
        <taxon>Spiralia</taxon>
        <taxon>Lophotrochozoa</taxon>
        <taxon>Mollusca</taxon>
        <taxon>Gastropoda</taxon>
        <taxon>Heterobranchia</taxon>
        <taxon>Euthyneura</taxon>
        <taxon>Panpulmonata</taxon>
        <taxon>Sacoglossa</taxon>
        <taxon>Placobranchoidea</taxon>
        <taxon>Plakobranchidae</taxon>
        <taxon>Elysia</taxon>
    </lineage>
</organism>
<gene>
    <name evidence="8" type="ORF">EGW08_002861</name>
</gene>
<name>A0A433U684_ELYCH</name>
<keyword evidence="4 6" id="KW-1133">Transmembrane helix</keyword>
<dbReference type="InterPro" id="IPR035892">
    <property type="entry name" value="C2_domain_sf"/>
</dbReference>
<accession>A0A433U684</accession>
<evidence type="ECO:0000256" key="5">
    <source>
        <dbReference type="ARBA" id="ARBA00023136"/>
    </source>
</evidence>
<dbReference type="STRING" id="188477.A0A433U684"/>
<dbReference type="PROSITE" id="PS50004">
    <property type="entry name" value="C2"/>
    <property type="match status" value="1"/>
</dbReference>
<dbReference type="OrthoDB" id="10059618at2759"/>
<dbReference type="CDD" id="cd08374">
    <property type="entry name" value="C2F_Ferlin"/>
    <property type="match status" value="1"/>
</dbReference>
<dbReference type="InterPro" id="IPR037725">
    <property type="entry name" value="C2F_Ferlin"/>
</dbReference>
<dbReference type="PANTHER" id="PTHR12546">
    <property type="entry name" value="FER-1-LIKE"/>
    <property type="match status" value="1"/>
</dbReference>
<keyword evidence="9" id="KW-1185">Reference proteome</keyword>
<dbReference type="SUPFAM" id="SSF49562">
    <property type="entry name" value="C2 domain (Calcium/lipid-binding domain, CaLB)"/>
    <property type="match status" value="1"/>
</dbReference>
<evidence type="ECO:0000259" key="7">
    <source>
        <dbReference type="PROSITE" id="PS50004"/>
    </source>
</evidence>
<dbReference type="Proteomes" id="UP000271974">
    <property type="component" value="Unassembled WGS sequence"/>
</dbReference>
<evidence type="ECO:0000256" key="1">
    <source>
        <dbReference type="ARBA" id="ARBA00004167"/>
    </source>
</evidence>
<evidence type="ECO:0000313" key="9">
    <source>
        <dbReference type="Proteomes" id="UP000271974"/>
    </source>
</evidence>
<evidence type="ECO:0000256" key="3">
    <source>
        <dbReference type="ARBA" id="ARBA00022737"/>
    </source>
</evidence>
<keyword evidence="5 6" id="KW-0472">Membrane</keyword>
<feature type="transmembrane region" description="Helical" evidence="6">
    <location>
        <begin position="258"/>
        <end position="280"/>
    </location>
</feature>
<evidence type="ECO:0000256" key="6">
    <source>
        <dbReference type="SAM" id="Phobius"/>
    </source>
</evidence>
<dbReference type="Gene3D" id="2.60.40.150">
    <property type="entry name" value="C2 domain"/>
    <property type="match status" value="1"/>
</dbReference>
<reference evidence="8 9" key="1">
    <citation type="submission" date="2019-01" db="EMBL/GenBank/DDBJ databases">
        <title>A draft genome assembly of the solar-powered sea slug Elysia chlorotica.</title>
        <authorList>
            <person name="Cai H."/>
            <person name="Li Q."/>
            <person name="Fang X."/>
            <person name="Li J."/>
            <person name="Curtis N.E."/>
            <person name="Altenburger A."/>
            <person name="Shibata T."/>
            <person name="Feng M."/>
            <person name="Maeda T."/>
            <person name="Schwartz J.A."/>
            <person name="Shigenobu S."/>
            <person name="Lundholm N."/>
            <person name="Nishiyama T."/>
            <person name="Yang H."/>
            <person name="Hasebe M."/>
            <person name="Li S."/>
            <person name="Pierce S.K."/>
            <person name="Wang J."/>
        </authorList>
    </citation>
    <scope>NUCLEOTIDE SEQUENCE [LARGE SCALE GENOMIC DNA]</scope>
    <source>
        <strain evidence="8">EC2010</strain>
        <tissue evidence="8">Whole organism of an adult</tissue>
    </source>
</reference>
<dbReference type="EMBL" id="RQTK01000058">
    <property type="protein sequence ID" value="RUS89341.1"/>
    <property type="molecule type" value="Genomic_DNA"/>
</dbReference>
<evidence type="ECO:0000256" key="2">
    <source>
        <dbReference type="ARBA" id="ARBA00022692"/>
    </source>
</evidence>
<evidence type="ECO:0000256" key="4">
    <source>
        <dbReference type="ARBA" id="ARBA00022989"/>
    </source>
</evidence>